<evidence type="ECO:0000313" key="2">
    <source>
        <dbReference type="Proteomes" id="UP000790709"/>
    </source>
</evidence>
<evidence type="ECO:0000313" key="1">
    <source>
        <dbReference type="EMBL" id="KAH7928970.1"/>
    </source>
</evidence>
<name>A0ACB8BV03_9AGAM</name>
<dbReference type="Proteomes" id="UP000790709">
    <property type="component" value="Unassembled WGS sequence"/>
</dbReference>
<gene>
    <name evidence="1" type="ORF">BV22DRAFT_158784</name>
</gene>
<keyword evidence="2" id="KW-1185">Reference proteome</keyword>
<proteinExistence type="predicted"/>
<reference evidence="1" key="1">
    <citation type="journal article" date="2021" name="New Phytol.">
        <title>Evolutionary innovations through gain and loss of genes in the ectomycorrhizal Boletales.</title>
        <authorList>
            <person name="Wu G."/>
            <person name="Miyauchi S."/>
            <person name="Morin E."/>
            <person name="Kuo A."/>
            <person name="Drula E."/>
            <person name="Varga T."/>
            <person name="Kohler A."/>
            <person name="Feng B."/>
            <person name="Cao Y."/>
            <person name="Lipzen A."/>
            <person name="Daum C."/>
            <person name="Hundley H."/>
            <person name="Pangilinan J."/>
            <person name="Johnson J."/>
            <person name="Barry K."/>
            <person name="LaButti K."/>
            <person name="Ng V."/>
            <person name="Ahrendt S."/>
            <person name="Min B."/>
            <person name="Choi I.G."/>
            <person name="Park H."/>
            <person name="Plett J.M."/>
            <person name="Magnuson J."/>
            <person name="Spatafora J.W."/>
            <person name="Nagy L.G."/>
            <person name="Henrissat B."/>
            <person name="Grigoriev I.V."/>
            <person name="Yang Z.L."/>
            <person name="Xu J."/>
            <person name="Martin F.M."/>
        </authorList>
    </citation>
    <scope>NUCLEOTIDE SEQUENCE</scope>
    <source>
        <strain evidence="1">KUC20120723A-06</strain>
    </source>
</reference>
<organism evidence="1 2">
    <name type="scientific">Leucogyrophana mollusca</name>
    <dbReference type="NCBI Taxonomy" id="85980"/>
    <lineage>
        <taxon>Eukaryota</taxon>
        <taxon>Fungi</taxon>
        <taxon>Dikarya</taxon>
        <taxon>Basidiomycota</taxon>
        <taxon>Agaricomycotina</taxon>
        <taxon>Agaricomycetes</taxon>
        <taxon>Agaricomycetidae</taxon>
        <taxon>Boletales</taxon>
        <taxon>Boletales incertae sedis</taxon>
        <taxon>Leucogyrophana</taxon>
    </lineage>
</organism>
<protein>
    <submittedName>
        <fullName evidence="1">Uncharacterized protein</fullName>
    </submittedName>
</protein>
<dbReference type="EMBL" id="MU266346">
    <property type="protein sequence ID" value="KAH7928970.1"/>
    <property type="molecule type" value="Genomic_DNA"/>
</dbReference>
<sequence>MSNHPFGRRGFQHKTPGRLACQDPSTSTLRRAHQRMESTRAQTPKPIRISYNESAGGRIPGDKCTDTKSASVPSPDQRASRTHYPPNGTSIKWVSNAQPGGGLRTQKPSQNEKEKKFKKDEGSNEYEVSLPLLKAGWQETTEKHTPNPHLPALEPHEREERGWFGGADFIFRDIL</sequence>
<comment type="caution">
    <text evidence="1">The sequence shown here is derived from an EMBL/GenBank/DDBJ whole genome shotgun (WGS) entry which is preliminary data.</text>
</comment>
<accession>A0ACB8BV03</accession>